<reference evidence="2" key="1">
    <citation type="submission" date="2022-07" db="EMBL/GenBank/DDBJ databases">
        <title>Complete genome of Mycoplasma equigenitalium type strain T37.</title>
        <authorList>
            <person name="Spergser J."/>
        </authorList>
    </citation>
    <scope>NUCLEOTIDE SEQUENCE</scope>
    <source>
        <strain evidence="2">T37</strain>
    </source>
</reference>
<evidence type="ECO:0000256" key="1">
    <source>
        <dbReference type="SAM" id="Phobius"/>
    </source>
</evidence>
<feature type="transmembrane region" description="Helical" evidence="1">
    <location>
        <begin position="55"/>
        <end position="75"/>
    </location>
</feature>
<dbReference type="EMBL" id="CP101808">
    <property type="protein sequence ID" value="UUD37256.1"/>
    <property type="molecule type" value="Genomic_DNA"/>
</dbReference>
<dbReference type="Proteomes" id="UP001059576">
    <property type="component" value="Chromosome"/>
</dbReference>
<name>A0ABY5J411_9BACT</name>
<organism evidence="2 3">
    <name type="scientific">Mycoplasmopsis equigenitalium</name>
    <dbReference type="NCBI Taxonomy" id="114883"/>
    <lineage>
        <taxon>Bacteria</taxon>
        <taxon>Bacillati</taxon>
        <taxon>Mycoplasmatota</taxon>
        <taxon>Mycoplasmoidales</taxon>
        <taxon>Metamycoplasmataceae</taxon>
        <taxon>Mycoplasmopsis</taxon>
    </lineage>
</organism>
<protein>
    <recommendedName>
        <fullName evidence="4">DUF4064 domain-containing protein</fullName>
    </recommendedName>
</protein>
<keyword evidence="1" id="KW-0812">Transmembrane</keyword>
<keyword evidence="1" id="KW-0472">Membrane</keyword>
<proteinExistence type="predicted"/>
<gene>
    <name evidence="2" type="ORF">NPA09_01640</name>
</gene>
<feature type="transmembrane region" description="Helical" evidence="1">
    <location>
        <begin position="82"/>
        <end position="105"/>
    </location>
</feature>
<keyword evidence="3" id="KW-1185">Reference proteome</keyword>
<sequence length="107" mass="11627">MKKQLVPVISILVILFIAGGFTAVFQGLDVIWQTIKGIFPIFVPAIKQGIKDYLSSAYFIVGVIIAIALAFGIILSVKSRKLLYVIISIIIEVISLLSIFSNLAVCS</sequence>
<accession>A0ABY5J411</accession>
<feature type="transmembrane region" description="Helical" evidence="1">
    <location>
        <begin position="12"/>
        <end position="35"/>
    </location>
</feature>
<dbReference type="RefSeq" id="WP_129721838.1">
    <property type="nucleotide sequence ID" value="NZ_CP101808.1"/>
</dbReference>
<keyword evidence="1" id="KW-1133">Transmembrane helix</keyword>
<evidence type="ECO:0000313" key="2">
    <source>
        <dbReference type="EMBL" id="UUD37256.1"/>
    </source>
</evidence>
<evidence type="ECO:0000313" key="3">
    <source>
        <dbReference type="Proteomes" id="UP001059576"/>
    </source>
</evidence>
<evidence type="ECO:0008006" key="4">
    <source>
        <dbReference type="Google" id="ProtNLM"/>
    </source>
</evidence>